<dbReference type="PANTHER" id="PTHR36423:SF2">
    <property type="entry name" value="AFR070WP"/>
    <property type="match status" value="1"/>
</dbReference>
<dbReference type="EMBL" id="CP049056">
    <property type="protein sequence ID" value="QIE56411.1"/>
    <property type="molecule type" value="Genomic_DNA"/>
</dbReference>
<dbReference type="Gene3D" id="3.30.70.1240">
    <property type="entry name" value="DOPA-like domains"/>
    <property type="match status" value="1"/>
</dbReference>
<keyword evidence="1" id="KW-0560">Oxidoreductase</keyword>
<dbReference type="PANTHER" id="PTHR36423">
    <property type="entry name" value="AFR070WP"/>
    <property type="match status" value="1"/>
</dbReference>
<dbReference type="PIRSF" id="PIRSF028139">
    <property type="entry name" value="DOPA-diox_rel_Mll2280"/>
    <property type="match status" value="1"/>
</dbReference>
<accession>A0A7L5BY84</accession>
<dbReference type="GO" id="GO:0051213">
    <property type="term" value="F:dioxygenase activity"/>
    <property type="evidence" value="ECO:0007669"/>
    <property type="project" value="UniProtKB-KW"/>
</dbReference>
<protein>
    <submittedName>
        <fullName evidence="1">DOPA 4,5-dioxygenase family protein</fullName>
    </submittedName>
</protein>
<dbReference type="SUPFAM" id="SSF143410">
    <property type="entry name" value="DOPA-like"/>
    <property type="match status" value="1"/>
</dbReference>
<dbReference type="InterPro" id="IPR023389">
    <property type="entry name" value="DOPA-like_sf"/>
</dbReference>
<keyword evidence="1" id="KW-0223">Dioxygenase</keyword>
<evidence type="ECO:0000313" key="1">
    <source>
        <dbReference type="EMBL" id="QIE56411.1"/>
    </source>
</evidence>
<dbReference type="Proteomes" id="UP000503336">
    <property type="component" value="Chromosome"/>
</dbReference>
<sequence>MTDATTPPPRILDPDQLIDSYHAHIYFDATTMDAAIALSEAAAARFELVLGRAHTGPVGPHPMGSRQLACAPAVFAALLPWLALNRNGLIVFAHPETGDPLADHRDRAIWLGAGLPLDLSIFGRDATVLPKS</sequence>
<keyword evidence="2" id="KW-1185">Reference proteome</keyword>
<dbReference type="AlphaFoldDB" id="A0A7L5BY84"/>
<reference evidence="1 2" key="1">
    <citation type="submission" date="2020-02" db="EMBL/GenBank/DDBJ databases">
        <title>complete genome sequence of Rhodobacteraceae bacterium.</title>
        <authorList>
            <person name="Park J."/>
            <person name="Kim Y.-S."/>
            <person name="Kim K.-H."/>
        </authorList>
    </citation>
    <scope>NUCLEOTIDE SEQUENCE [LARGE SCALE GENOMIC DNA]</scope>
    <source>
        <strain evidence="1 2">RR4-56</strain>
    </source>
</reference>
<gene>
    <name evidence="1" type="ORF">G5B40_13645</name>
</gene>
<name>A0A7L5BY84_9RHOB</name>
<dbReference type="KEGG" id="hdh:G5B40_13645"/>
<organism evidence="1 2">
    <name type="scientific">Pikeienuella piscinae</name>
    <dbReference type="NCBI Taxonomy" id="2748098"/>
    <lineage>
        <taxon>Bacteria</taxon>
        <taxon>Pseudomonadati</taxon>
        <taxon>Pseudomonadota</taxon>
        <taxon>Alphaproteobacteria</taxon>
        <taxon>Rhodobacterales</taxon>
        <taxon>Paracoccaceae</taxon>
        <taxon>Pikeienuella</taxon>
    </lineage>
</organism>
<proteinExistence type="predicted"/>
<dbReference type="InterPro" id="IPR014980">
    <property type="entry name" value="DOPA_dioxygen"/>
</dbReference>
<dbReference type="Pfam" id="PF08883">
    <property type="entry name" value="DOPA_dioxygen"/>
    <property type="match status" value="1"/>
</dbReference>
<evidence type="ECO:0000313" key="2">
    <source>
        <dbReference type="Proteomes" id="UP000503336"/>
    </source>
</evidence>